<dbReference type="KEGG" id="lue:DCD74_10030"/>
<evidence type="ECO:0000313" key="2">
    <source>
        <dbReference type="EMBL" id="AXA84971.1"/>
    </source>
</evidence>
<dbReference type="SUPFAM" id="SSF52091">
    <property type="entry name" value="SpoIIaa-like"/>
    <property type="match status" value="1"/>
</dbReference>
<dbReference type="OrthoDB" id="6025652at2"/>
<keyword evidence="3" id="KW-1185">Reference proteome</keyword>
<gene>
    <name evidence="2" type="ORF">DCD74_10030</name>
</gene>
<reference evidence="3" key="1">
    <citation type="submission" date="2018-05" db="EMBL/GenBank/DDBJ databases">
        <title>Luteimonas pekinense sp. nov., isolated from human Meibomian gland secretions, Beijing, China.</title>
        <authorList>
            <person name="Wen T."/>
            <person name="Bai H."/>
            <person name="Lv H."/>
        </authorList>
    </citation>
    <scope>NUCLEOTIDE SEQUENCE [LARGE SCALE GENOMIC DNA]</scope>
    <source>
        <strain evidence="3">83-4</strain>
    </source>
</reference>
<organism evidence="2 3">
    <name type="scientific">Solilutibacter oculi</name>
    <dbReference type="NCBI Taxonomy" id="2698682"/>
    <lineage>
        <taxon>Bacteria</taxon>
        <taxon>Pseudomonadati</taxon>
        <taxon>Pseudomonadota</taxon>
        <taxon>Gammaproteobacteria</taxon>
        <taxon>Lysobacterales</taxon>
        <taxon>Lysobacteraceae</taxon>
        <taxon>Solilutibacter</taxon>
    </lineage>
</organism>
<dbReference type="InterPro" id="IPR036513">
    <property type="entry name" value="STAS_dom_sf"/>
</dbReference>
<accession>A0A344J7G1</accession>
<protein>
    <submittedName>
        <fullName evidence="2">Anti-sigma B factor antagonist</fullName>
    </submittedName>
</protein>
<name>A0A344J7G1_9GAMM</name>
<dbReference type="RefSeq" id="WP_112927183.1">
    <property type="nucleotide sequence ID" value="NZ_CP029556.1"/>
</dbReference>
<dbReference type="Proteomes" id="UP000251842">
    <property type="component" value="Chromosome"/>
</dbReference>
<dbReference type="EMBL" id="CP029556">
    <property type="protein sequence ID" value="AXA84971.1"/>
    <property type="molecule type" value="Genomic_DNA"/>
</dbReference>
<dbReference type="AlphaFoldDB" id="A0A344J7G1"/>
<evidence type="ECO:0000313" key="3">
    <source>
        <dbReference type="Proteomes" id="UP000251842"/>
    </source>
</evidence>
<proteinExistence type="predicted"/>
<sequence>MPSADALAATVSRRDDALAFDGVLLRPVVASMWRAALPLLAGARRIDIDQVARIDSAGLAMLAALARRAGIEIIEGMPAGYAELRAAYRLDASLGCAAG</sequence>
<evidence type="ECO:0000259" key="1">
    <source>
        <dbReference type="Pfam" id="PF13466"/>
    </source>
</evidence>
<dbReference type="Pfam" id="PF13466">
    <property type="entry name" value="STAS_2"/>
    <property type="match status" value="1"/>
</dbReference>
<feature type="domain" description="MlaB-like STAS" evidence="1">
    <location>
        <begin position="18"/>
        <end position="70"/>
    </location>
</feature>
<dbReference type="InterPro" id="IPR058548">
    <property type="entry name" value="MlaB-like_STAS"/>
</dbReference>